<dbReference type="Pfam" id="PF13531">
    <property type="entry name" value="SBP_bac_11"/>
    <property type="match status" value="1"/>
</dbReference>
<evidence type="ECO:0000256" key="4">
    <source>
        <dbReference type="PIRSR" id="PIRSR004846-1"/>
    </source>
</evidence>
<dbReference type="PROSITE" id="PS51257">
    <property type="entry name" value="PROKAR_LIPOPROTEIN"/>
    <property type="match status" value="1"/>
</dbReference>
<dbReference type="AlphaFoldDB" id="A0A2K9D9R8"/>
<dbReference type="EMBL" id="CP025299">
    <property type="protein sequence ID" value="AUG28871.1"/>
    <property type="molecule type" value="Genomic_DNA"/>
</dbReference>
<dbReference type="NCBIfam" id="TIGR01256">
    <property type="entry name" value="modA"/>
    <property type="match status" value="1"/>
</dbReference>
<evidence type="ECO:0000256" key="1">
    <source>
        <dbReference type="ARBA" id="ARBA00009175"/>
    </source>
</evidence>
<feature type="binding site" evidence="4">
    <location>
        <position position="57"/>
    </location>
    <ligand>
        <name>molybdate</name>
        <dbReference type="ChEBI" id="CHEBI:36264"/>
    </ligand>
</feature>
<dbReference type="PANTHER" id="PTHR30632:SF0">
    <property type="entry name" value="SULFATE-BINDING PROTEIN"/>
    <property type="match status" value="1"/>
</dbReference>
<dbReference type="GO" id="GO:0015689">
    <property type="term" value="P:molybdate ion transport"/>
    <property type="evidence" value="ECO:0007669"/>
    <property type="project" value="InterPro"/>
</dbReference>
<accession>A0A2K9D9R8</accession>
<name>A0A2K9D9R8_9MICO</name>
<keyword evidence="3 5" id="KW-0732">Signal</keyword>
<dbReference type="PIRSF" id="PIRSF004846">
    <property type="entry name" value="ModA"/>
    <property type="match status" value="1"/>
</dbReference>
<dbReference type="RefSeq" id="WP_101305770.1">
    <property type="nucleotide sequence ID" value="NZ_CP025299.1"/>
</dbReference>
<dbReference type="GO" id="GO:0030973">
    <property type="term" value="F:molybdate ion binding"/>
    <property type="evidence" value="ECO:0007669"/>
    <property type="project" value="TreeGrafter"/>
</dbReference>
<comment type="similarity">
    <text evidence="1">Belongs to the bacterial solute-binding protein ModA family.</text>
</comment>
<keyword evidence="2 4" id="KW-0479">Metal-binding</keyword>
<protein>
    <submittedName>
        <fullName evidence="6">Molybdate ABC transporter substrate-binding protein</fullName>
    </submittedName>
</protein>
<evidence type="ECO:0000313" key="7">
    <source>
        <dbReference type="Proteomes" id="UP000233276"/>
    </source>
</evidence>
<dbReference type="GO" id="GO:0046872">
    <property type="term" value="F:metal ion binding"/>
    <property type="evidence" value="ECO:0007669"/>
    <property type="project" value="UniProtKB-KW"/>
</dbReference>
<dbReference type="Gene3D" id="3.40.190.10">
    <property type="entry name" value="Periplasmic binding protein-like II"/>
    <property type="match status" value="2"/>
</dbReference>
<feature type="chain" id="PRO_5039207805" evidence="5">
    <location>
        <begin position="21"/>
        <end position="270"/>
    </location>
</feature>
<evidence type="ECO:0000313" key="6">
    <source>
        <dbReference type="EMBL" id="AUG28871.1"/>
    </source>
</evidence>
<gene>
    <name evidence="6" type="primary">modA</name>
    <name evidence="6" type="ORF">CXR34_04885</name>
</gene>
<dbReference type="InterPro" id="IPR050682">
    <property type="entry name" value="ModA/WtpA"/>
</dbReference>
<feature type="binding site" evidence="4">
    <location>
        <position position="86"/>
    </location>
    <ligand>
        <name>molybdate</name>
        <dbReference type="ChEBI" id="CHEBI:36264"/>
    </ligand>
</feature>
<organism evidence="6 7">
    <name type="scientific">Microbacterium hominis</name>
    <dbReference type="NCBI Taxonomy" id="162426"/>
    <lineage>
        <taxon>Bacteria</taxon>
        <taxon>Bacillati</taxon>
        <taxon>Actinomycetota</taxon>
        <taxon>Actinomycetes</taxon>
        <taxon>Micrococcales</taxon>
        <taxon>Microbacteriaceae</taxon>
        <taxon>Microbacterium</taxon>
    </lineage>
</organism>
<sequence length="270" mass="26212">MRTRRGPALALLAAAALALAGCGAGGAATDAAPAATAPASASADALSGELTVFAAASLKAAFTQLAEAFEAAHPGVSIRPISYDGSSTLATQLVEGAAADVFASADQKNMQKVVDAGLAAAPQPFATNVLTLVVPKGNPGGVTGLADLATPDLSVVLCAAEVPCGVASATLLADAGVTASVDSYEQNVTAVLTKVASGEADAGLVYVTDAKTTTDVQTVTTAGADAVVNTYPIVALAGAANPAAAEAFVAFVLSDEGRAVLAGLGFGQPR</sequence>
<feature type="binding site" evidence="4">
    <location>
        <position position="206"/>
    </location>
    <ligand>
        <name>molybdate</name>
        <dbReference type="ChEBI" id="CHEBI:36264"/>
    </ligand>
</feature>
<proteinExistence type="inferred from homology"/>
<keyword evidence="4" id="KW-0500">Molybdenum</keyword>
<evidence type="ECO:0000256" key="2">
    <source>
        <dbReference type="ARBA" id="ARBA00022723"/>
    </source>
</evidence>
<evidence type="ECO:0000256" key="5">
    <source>
        <dbReference type="SAM" id="SignalP"/>
    </source>
</evidence>
<dbReference type="KEGG" id="mhos:CXR34_04885"/>
<feature type="signal peptide" evidence="5">
    <location>
        <begin position="1"/>
        <end position="20"/>
    </location>
</feature>
<dbReference type="Proteomes" id="UP000233276">
    <property type="component" value="Chromosome"/>
</dbReference>
<dbReference type="InterPro" id="IPR005950">
    <property type="entry name" value="ModA"/>
</dbReference>
<dbReference type="PANTHER" id="PTHR30632">
    <property type="entry name" value="MOLYBDATE-BINDING PERIPLASMIC PROTEIN"/>
    <property type="match status" value="1"/>
</dbReference>
<dbReference type="SUPFAM" id="SSF53850">
    <property type="entry name" value="Periplasmic binding protein-like II"/>
    <property type="match status" value="1"/>
</dbReference>
<feature type="binding site" evidence="4">
    <location>
        <position position="188"/>
    </location>
    <ligand>
        <name>molybdate</name>
        <dbReference type="ChEBI" id="CHEBI:36264"/>
    </ligand>
</feature>
<evidence type="ECO:0000256" key="3">
    <source>
        <dbReference type="ARBA" id="ARBA00022729"/>
    </source>
</evidence>
<reference evidence="6 7" key="1">
    <citation type="submission" date="2017-12" db="EMBL/GenBank/DDBJ databases">
        <title>Isolation and characterization of estrogens degradatiion strain Microbacterium hominis SJTG1.</title>
        <authorList>
            <person name="Xiong W."/>
            <person name="Yin C."/>
            <person name="Zheng D."/>
            <person name="Liang R."/>
        </authorList>
    </citation>
    <scope>NUCLEOTIDE SEQUENCE [LARGE SCALE GENOMIC DNA]</scope>
    <source>
        <strain evidence="6 7">SJTG1</strain>
    </source>
</reference>